<reference evidence="2 3" key="1">
    <citation type="submission" date="2016-06" db="EMBL/GenBank/DDBJ databases">
        <authorList>
            <person name="Kjaerup R.B."/>
            <person name="Dalgaard T.S."/>
            <person name="Juul-Madsen H.R."/>
        </authorList>
    </citation>
    <scope>NUCLEOTIDE SEQUENCE [LARGE SCALE GENOMIC DNA]</scope>
    <source>
        <strain evidence="2 3">373-A1</strain>
    </source>
</reference>
<evidence type="ECO:0000313" key="2">
    <source>
        <dbReference type="EMBL" id="OBY11003.1"/>
    </source>
</evidence>
<evidence type="ECO:0000313" key="3">
    <source>
        <dbReference type="Proteomes" id="UP000092714"/>
    </source>
</evidence>
<sequence length="77" mass="9131">MNKVNPKKIDSSKYFYLIFFIAVIINGITDCWLNIYPIPKTFPIDYIYLIISTIKLLVIYFILNTIILKIRKKSKNN</sequence>
<protein>
    <submittedName>
        <fullName evidence="2">Uncharacterized protein</fullName>
    </submittedName>
</protein>
<organism evidence="2 3">
    <name type="scientific">Clostridium paraputrificum</name>
    <dbReference type="NCBI Taxonomy" id="29363"/>
    <lineage>
        <taxon>Bacteria</taxon>
        <taxon>Bacillati</taxon>
        <taxon>Bacillota</taxon>
        <taxon>Clostridia</taxon>
        <taxon>Eubacteriales</taxon>
        <taxon>Clostridiaceae</taxon>
        <taxon>Clostridium</taxon>
    </lineage>
</organism>
<accession>A0A174E248</accession>
<keyword evidence="1" id="KW-0472">Membrane</keyword>
<gene>
    <name evidence="2" type="ORF">CP373A1_07530</name>
</gene>
<keyword evidence="1" id="KW-1133">Transmembrane helix</keyword>
<feature type="transmembrane region" description="Helical" evidence="1">
    <location>
        <begin position="47"/>
        <end position="68"/>
    </location>
</feature>
<keyword evidence="1" id="KW-0812">Transmembrane</keyword>
<dbReference type="AlphaFoldDB" id="A0A174E248"/>
<proteinExistence type="predicted"/>
<comment type="caution">
    <text evidence="2">The sequence shown here is derived from an EMBL/GenBank/DDBJ whole genome shotgun (WGS) entry which is preliminary data.</text>
</comment>
<keyword evidence="3" id="KW-1185">Reference proteome</keyword>
<name>A0A174E248_9CLOT</name>
<dbReference type="Proteomes" id="UP000092714">
    <property type="component" value="Unassembled WGS sequence"/>
</dbReference>
<dbReference type="EMBL" id="MAPZ01000017">
    <property type="protein sequence ID" value="OBY11003.1"/>
    <property type="molecule type" value="Genomic_DNA"/>
</dbReference>
<evidence type="ECO:0000256" key="1">
    <source>
        <dbReference type="SAM" id="Phobius"/>
    </source>
</evidence>
<feature type="transmembrane region" description="Helical" evidence="1">
    <location>
        <begin position="14"/>
        <end position="35"/>
    </location>
</feature>